<dbReference type="eggNOG" id="COG0456">
    <property type="taxonomic scope" value="Bacteria"/>
</dbReference>
<protein>
    <submittedName>
        <fullName evidence="4">GCN5-related N-acetyltransferase</fullName>
    </submittedName>
</protein>
<dbReference type="InterPro" id="IPR016181">
    <property type="entry name" value="Acyl_CoA_acyltransferase"/>
</dbReference>
<dbReference type="SUPFAM" id="SSF55729">
    <property type="entry name" value="Acyl-CoA N-acyltransferases (Nat)"/>
    <property type="match status" value="2"/>
</dbReference>
<dbReference type="RefSeq" id="WP_006981845.1">
    <property type="nucleotide sequence ID" value="NZ_ABVL01000016.1"/>
</dbReference>
<dbReference type="Gene3D" id="3.40.630.30">
    <property type="match status" value="2"/>
</dbReference>
<dbReference type="Pfam" id="PF13508">
    <property type="entry name" value="Acetyltransf_7"/>
    <property type="match status" value="1"/>
</dbReference>
<sequence length="307" mass="35285">MNLTPTLKITAVGDTSAAGCSLVRQWLRDHNWIANRDFMEDLQRTENAAQSLILLARDYKGVVGGLFAETRLAWLRIAIMAVRPDSRSRGVGTALLAEAERQAITRGCRHSHVDTMEYQAPRFYTNRGYRISGEIPDWDSRGHRKLFLTKSLTDSASEDSPAVSLNHRIATVDDCPSLAELNHQLIRDEGHRNRMTLPELEERMRSWIAHEYRAVIFEEGDQIVAYVLYREEAQEVYLRQLFVVPCHRGRGIGRRAVEILRSQLWPKNKRLTVAALIANKRAIHFWRSIGYTDYALSFEIQPQQLEE</sequence>
<feature type="domain" description="N-acetyltransferase" evidence="3">
    <location>
        <begin position="165"/>
        <end position="307"/>
    </location>
</feature>
<accession>B4D6I4</accession>
<evidence type="ECO:0000256" key="2">
    <source>
        <dbReference type="ARBA" id="ARBA00023315"/>
    </source>
</evidence>
<keyword evidence="1 4" id="KW-0808">Transferase</keyword>
<dbReference type="EMBL" id="ABVL01000016">
    <property type="protein sequence ID" value="EDY17785.1"/>
    <property type="molecule type" value="Genomic_DNA"/>
</dbReference>
<dbReference type="Pfam" id="PF00583">
    <property type="entry name" value="Acetyltransf_1"/>
    <property type="match status" value="1"/>
</dbReference>
<keyword evidence="5" id="KW-1185">Reference proteome</keyword>
<dbReference type="InterPro" id="IPR050832">
    <property type="entry name" value="Bact_Acetyltransf"/>
</dbReference>
<dbReference type="CDD" id="cd04301">
    <property type="entry name" value="NAT_SF"/>
    <property type="match status" value="2"/>
</dbReference>
<dbReference type="Proteomes" id="UP000005824">
    <property type="component" value="Unassembled WGS sequence"/>
</dbReference>
<evidence type="ECO:0000259" key="3">
    <source>
        <dbReference type="PROSITE" id="PS51186"/>
    </source>
</evidence>
<dbReference type="PANTHER" id="PTHR43877:SF1">
    <property type="entry name" value="ACETYLTRANSFERASE"/>
    <property type="match status" value="1"/>
</dbReference>
<dbReference type="InterPro" id="IPR000182">
    <property type="entry name" value="GNAT_dom"/>
</dbReference>
<dbReference type="PROSITE" id="PS51186">
    <property type="entry name" value="GNAT"/>
    <property type="match status" value="2"/>
</dbReference>
<feature type="domain" description="N-acetyltransferase" evidence="3">
    <location>
        <begin position="7"/>
        <end position="153"/>
    </location>
</feature>
<reference evidence="4 5" key="1">
    <citation type="journal article" date="2011" name="J. Bacteriol.">
        <title>Genome sequence of Chthoniobacter flavus Ellin428, an aerobic heterotrophic soil bacterium.</title>
        <authorList>
            <person name="Kant R."/>
            <person name="van Passel M.W."/>
            <person name="Palva A."/>
            <person name="Lucas S."/>
            <person name="Lapidus A."/>
            <person name="Glavina Del Rio T."/>
            <person name="Dalin E."/>
            <person name="Tice H."/>
            <person name="Bruce D."/>
            <person name="Goodwin L."/>
            <person name="Pitluck S."/>
            <person name="Larimer F.W."/>
            <person name="Land M.L."/>
            <person name="Hauser L."/>
            <person name="Sangwan P."/>
            <person name="de Vos W.M."/>
            <person name="Janssen P.H."/>
            <person name="Smidt H."/>
        </authorList>
    </citation>
    <scope>NUCLEOTIDE SEQUENCE [LARGE SCALE GENOMIC DNA]</scope>
    <source>
        <strain evidence="4 5">Ellin428</strain>
    </source>
</reference>
<evidence type="ECO:0000256" key="1">
    <source>
        <dbReference type="ARBA" id="ARBA00022679"/>
    </source>
</evidence>
<dbReference type="AlphaFoldDB" id="B4D6I4"/>
<evidence type="ECO:0000313" key="4">
    <source>
        <dbReference type="EMBL" id="EDY17785.1"/>
    </source>
</evidence>
<dbReference type="InParanoid" id="B4D6I4"/>
<dbReference type="STRING" id="497964.CfE428DRAFT_4524"/>
<name>B4D6I4_9BACT</name>
<comment type="caution">
    <text evidence="4">The sequence shown here is derived from an EMBL/GenBank/DDBJ whole genome shotgun (WGS) entry which is preliminary data.</text>
</comment>
<dbReference type="GO" id="GO:0016747">
    <property type="term" value="F:acyltransferase activity, transferring groups other than amino-acyl groups"/>
    <property type="evidence" value="ECO:0007669"/>
    <property type="project" value="InterPro"/>
</dbReference>
<organism evidence="4 5">
    <name type="scientific">Chthoniobacter flavus Ellin428</name>
    <dbReference type="NCBI Taxonomy" id="497964"/>
    <lineage>
        <taxon>Bacteria</taxon>
        <taxon>Pseudomonadati</taxon>
        <taxon>Verrucomicrobiota</taxon>
        <taxon>Spartobacteria</taxon>
        <taxon>Chthoniobacterales</taxon>
        <taxon>Chthoniobacteraceae</taxon>
        <taxon>Chthoniobacter</taxon>
    </lineage>
</organism>
<evidence type="ECO:0000313" key="5">
    <source>
        <dbReference type="Proteomes" id="UP000005824"/>
    </source>
</evidence>
<gene>
    <name evidence="4" type="ORF">CfE428DRAFT_4524</name>
</gene>
<keyword evidence="2" id="KW-0012">Acyltransferase</keyword>
<proteinExistence type="predicted"/>
<dbReference type="PANTHER" id="PTHR43877">
    <property type="entry name" value="AMINOALKYLPHOSPHONATE N-ACETYLTRANSFERASE-RELATED-RELATED"/>
    <property type="match status" value="1"/>
</dbReference>